<evidence type="ECO:0000313" key="2">
    <source>
        <dbReference type="EMBL" id="KFD70136.1"/>
    </source>
</evidence>
<dbReference type="EMBL" id="KL363267">
    <property type="protein sequence ID" value="KFD49575.1"/>
    <property type="molecule type" value="Genomic_DNA"/>
</dbReference>
<proteinExistence type="predicted"/>
<protein>
    <submittedName>
        <fullName evidence="1">Uncharacterized protein</fullName>
    </submittedName>
</protein>
<name>A0A085LX79_9BILA</name>
<reference evidence="1 3" key="1">
    <citation type="journal article" date="2014" name="Nat. Genet.">
        <title>Genome and transcriptome of the porcine whipworm Trichuris suis.</title>
        <authorList>
            <person name="Jex A.R."/>
            <person name="Nejsum P."/>
            <person name="Schwarz E.M."/>
            <person name="Hu L."/>
            <person name="Young N.D."/>
            <person name="Hall R.S."/>
            <person name="Korhonen P.K."/>
            <person name="Liao S."/>
            <person name="Thamsborg S."/>
            <person name="Xia J."/>
            <person name="Xu P."/>
            <person name="Wang S."/>
            <person name="Scheerlinck J.P."/>
            <person name="Hofmann A."/>
            <person name="Sternberg P.W."/>
            <person name="Wang J."/>
            <person name="Gasser R.B."/>
        </authorList>
    </citation>
    <scope>NUCLEOTIDE SEQUENCE [LARGE SCALE GENOMIC DNA]</scope>
    <source>
        <strain evidence="2">DCEP-RM93F</strain>
        <strain evidence="1">DCEP-RM93M</strain>
    </source>
</reference>
<accession>A0A085LX79</accession>
<dbReference type="Proteomes" id="UP000030758">
    <property type="component" value="Unassembled WGS sequence"/>
</dbReference>
<keyword evidence="3" id="KW-1185">Reference proteome</keyword>
<dbReference type="AlphaFoldDB" id="A0A085LX79"/>
<evidence type="ECO:0000313" key="3">
    <source>
        <dbReference type="Proteomes" id="UP000030764"/>
    </source>
</evidence>
<dbReference type="Proteomes" id="UP000030764">
    <property type="component" value="Unassembled WGS sequence"/>
</dbReference>
<sequence length="96" mass="10744">MYTTEAKRTKQKIAETLCTCFFQKVVLEDIECFKRKVFLAPRSLNADEVFTLLAHASEGTYSTDSAVTANGKVPRAAVYLLIITSLPERDDTLSDH</sequence>
<organism evidence="1 3">
    <name type="scientific">Trichuris suis</name>
    <name type="common">pig whipworm</name>
    <dbReference type="NCBI Taxonomy" id="68888"/>
    <lineage>
        <taxon>Eukaryota</taxon>
        <taxon>Metazoa</taxon>
        <taxon>Ecdysozoa</taxon>
        <taxon>Nematoda</taxon>
        <taxon>Enoplea</taxon>
        <taxon>Dorylaimia</taxon>
        <taxon>Trichinellida</taxon>
        <taxon>Trichuridae</taxon>
        <taxon>Trichuris</taxon>
    </lineage>
</organism>
<dbReference type="EMBL" id="KL367490">
    <property type="protein sequence ID" value="KFD70136.1"/>
    <property type="molecule type" value="Genomic_DNA"/>
</dbReference>
<evidence type="ECO:0000313" key="1">
    <source>
        <dbReference type="EMBL" id="KFD49575.1"/>
    </source>
</evidence>
<gene>
    <name evidence="1" type="ORF">M513_09518</name>
    <name evidence="2" type="ORF">M514_09518</name>
</gene>